<keyword evidence="8" id="KW-1185">Reference proteome</keyword>
<dbReference type="InterPro" id="IPR050090">
    <property type="entry name" value="Tyrosine_recombinase_XerCD"/>
</dbReference>
<evidence type="ECO:0000313" key="8">
    <source>
        <dbReference type="Proteomes" id="UP001310386"/>
    </source>
</evidence>
<evidence type="ECO:0000259" key="6">
    <source>
        <dbReference type="PROSITE" id="PS51900"/>
    </source>
</evidence>
<protein>
    <submittedName>
        <fullName evidence="7">Tyrosine-type recombinase/integrase</fullName>
    </submittedName>
</protein>
<dbReference type="PROSITE" id="PS51900">
    <property type="entry name" value="CB"/>
    <property type="match status" value="1"/>
</dbReference>
<gene>
    <name evidence="7" type="ORF">VF724_19065</name>
</gene>
<keyword evidence="2 4" id="KW-0238">DNA-binding</keyword>
<name>A0ABU5ZMK3_9BACL</name>
<dbReference type="InterPro" id="IPR013762">
    <property type="entry name" value="Integrase-like_cat_sf"/>
</dbReference>
<feature type="domain" description="Tyr recombinase" evidence="5">
    <location>
        <begin position="128"/>
        <end position="308"/>
    </location>
</feature>
<evidence type="ECO:0000256" key="3">
    <source>
        <dbReference type="ARBA" id="ARBA00023172"/>
    </source>
</evidence>
<dbReference type="InterPro" id="IPR044068">
    <property type="entry name" value="CB"/>
</dbReference>
<evidence type="ECO:0000259" key="5">
    <source>
        <dbReference type="PROSITE" id="PS51898"/>
    </source>
</evidence>
<evidence type="ECO:0000256" key="2">
    <source>
        <dbReference type="ARBA" id="ARBA00023125"/>
    </source>
</evidence>
<dbReference type="InterPro" id="IPR011010">
    <property type="entry name" value="DNA_brk_join_enz"/>
</dbReference>
<dbReference type="InterPro" id="IPR002104">
    <property type="entry name" value="Integrase_catalytic"/>
</dbReference>
<dbReference type="InterPro" id="IPR010998">
    <property type="entry name" value="Integrase_recombinase_N"/>
</dbReference>
<evidence type="ECO:0000256" key="1">
    <source>
        <dbReference type="ARBA" id="ARBA00022908"/>
    </source>
</evidence>
<dbReference type="Proteomes" id="UP001310386">
    <property type="component" value="Unassembled WGS sequence"/>
</dbReference>
<proteinExistence type="predicted"/>
<accession>A0ABU5ZMK3</accession>
<reference evidence="7" key="1">
    <citation type="submission" date="2023-12" db="EMBL/GenBank/DDBJ databases">
        <title>Fervidustalea candida gen. nov., sp. nov., a novel member of the family Paenibacillaceae isolated from a geothermal area.</title>
        <authorList>
            <person name="Li W.-J."/>
            <person name="Jiao J.-Y."/>
            <person name="Chen Y."/>
        </authorList>
    </citation>
    <scope>NUCLEOTIDE SEQUENCE</scope>
    <source>
        <strain evidence="7">SYSU GA230002</strain>
    </source>
</reference>
<feature type="domain" description="Core-binding (CB)" evidence="6">
    <location>
        <begin position="22"/>
        <end position="107"/>
    </location>
</feature>
<dbReference type="Pfam" id="PF00589">
    <property type="entry name" value="Phage_integrase"/>
    <property type="match status" value="1"/>
</dbReference>
<dbReference type="PROSITE" id="PS51898">
    <property type="entry name" value="TYR_RECOMBINASE"/>
    <property type="match status" value="1"/>
</dbReference>
<dbReference type="PANTHER" id="PTHR30349">
    <property type="entry name" value="PHAGE INTEGRASE-RELATED"/>
    <property type="match status" value="1"/>
</dbReference>
<dbReference type="EMBL" id="JAYJLD010000048">
    <property type="protein sequence ID" value="MEB3103738.1"/>
    <property type="molecule type" value="Genomic_DNA"/>
</dbReference>
<dbReference type="Pfam" id="PF02899">
    <property type="entry name" value="Phage_int_SAM_1"/>
    <property type="match status" value="1"/>
</dbReference>
<dbReference type="CDD" id="cd00397">
    <property type="entry name" value="DNA_BRE_C"/>
    <property type="match status" value="1"/>
</dbReference>
<sequence length="329" mass="38526">MKKAQAYDSQSFVLPVNVSPRVQFREAVRLYLLDCRYRNLAPTTIDFYKFHLQAFEHFMDHFKLELKTLVPTDLSQRMIHYMMDQKLTANTINGRIRTCQGFFKFLWQDGLMETNLADGLKVIKAHNQMLFTFTEDQVRAVLEQPDQATFTGLRDYAMMLVLLETGMRVMELTNMKLSDIDFQNQSICIPMGKGRKPRIVPIQVTCLKTLIKYIQERGSLPFDEVWITLNNKPLRKAAIEKIVRDHCKKTALQGVRGSCHTFRHTMAKMYLMNGGDILTLQYILGHTTLDMTRRYIEFFGNDLHLQHEKSSPVEFLMHREELNDEGEWK</sequence>
<dbReference type="Gene3D" id="1.10.443.10">
    <property type="entry name" value="Intergrase catalytic core"/>
    <property type="match status" value="1"/>
</dbReference>
<organism evidence="7 8">
    <name type="scientific">Ferviditalea candida</name>
    <dbReference type="NCBI Taxonomy" id="3108399"/>
    <lineage>
        <taxon>Bacteria</taxon>
        <taxon>Bacillati</taxon>
        <taxon>Bacillota</taxon>
        <taxon>Bacilli</taxon>
        <taxon>Bacillales</taxon>
        <taxon>Paenibacillaceae</taxon>
        <taxon>Ferviditalea</taxon>
    </lineage>
</organism>
<dbReference type="RefSeq" id="WP_371755866.1">
    <property type="nucleotide sequence ID" value="NZ_JAYJLD010000048.1"/>
</dbReference>
<keyword evidence="3" id="KW-0233">DNA recombination</keyword>
<dbReference type="PANTHER" id="PTHR30349:SF81">
    <property type="entry name" value="TYROSINE RECOMBINASE XERC"/>
    <property type="match status" value="1"/>
</dbReference>
<dbReference type="Gene3D" id="1.10.150.130">
    <property type="match status" value="1"/>
</dbReference>
<evidence type="ECO:0000256" key="4">
    <source>
        <dbReference type="PROSITE-ProRule" id="PRU01248"/>
    </source>
</evidence>
<evidence type="ECO:0000313" key="7">
    <source>
        <dbReference type="EMBL" id="MEB3103738.1"/>
    </source>
</evidence>
<dbReference type="SUPFAM" id="SSF56349">
    <property type="entry name" value="DNA breaking-rejoining enzymes"/>
    <property type="match status" value="1"/>
</dbReference>
<comment type="caution">
    <text evidence="7">The sequence shown here is derived from an EMBL/GenBank/DDBJ whole genome shotgun (WGS) entry which is preliminary data.</text>
</comment>
<keyword evidence="1" id="KW-0229">DNA integration</keyword>
<dbReference type="InterPro" id="IPR004107">
    <property type="entry name" value="Integrase_SAM-like_N"/>
</dbReference>